<dbReference type="PANTHER" id="PTHR15503:SF22">
    <property type="entry name" value="TRANSPOSON TY3-I GAG POLYPROTEIN"/>
    <property type="match status" value="1"/>
</dbReference>
<proteinExistence type="predicted"/>
<gene>
    <name evidence="3" type="ORF">NLI96_g11202</name>
</gene>
<evidence type="ECO:0000259" key="2">
    <source>
        <dbReference type="Pfam" id="PF03732"/>
    </source>
</evidence>
<keyword evidence="4" id="KW-1185">Reference proteome</keyword>
<evidence type="ECO:0000313" key="3">
    <source>
        <dbReference type="EMBL" id="KAJ3476376.1"/>
    </source>
</evidence>
<dbReference type="Proteomes" id="UP001212997">
    <property type="component" value="Unassembled WGS sequence"/>
</dbReference>
<reference evidence="3" key="1">
    <citation type="submission" date="2022-07" db="EMBL/GenBank/DDBJ databases">
        <title>Genome Sequence of Physisporinus lineatus.</title>
        <authorList>
            <person name="Buettner E."/>
        </authorList>
    </citation>
    <scope>NUCLEOTIDE SEQUENCE</scope>
    <source>
        <strain evidence="3">VT162</strain>
    </source>
</reference>
<feature type="compositionally biased region" description="Pro residues" evidence="1">
    <location>
        <begin position="256"/>
        <end position="278"/>
    </location>
</feature>
<comment type="caution">
    <text evidence="3">The sequence shown here is derived from an EMBL/GenBank/DDBJ whole genome shotgun (WGS) entry which is preliminary data.</text>
</comment>
<evidence type="ECO:0000313" key="4">
    <source>
        <dbReference type="Proteomes" id="UP001212997"/>
    </source>
</evidence>
<feature type="domain" description="Retrotransposon gag" evidence="2">
    <location>
        <begin position="116"/>
        <end position="200"/>
    </location>
</feature>
<name>A0AAD5Y9C8_9APHY</name>
<feature type="region of interest" description="Disordered" evidence="1">
    <location>
        <begin position="241"/>
        <end position="282"/>
    </location>
</feature>
<dbReference type="InterPro" id="IPR032567">
    <property type="entry name" value="RTL1-rel"/>
</dbReference>
<dbReference type="PANTHER" id="PTHR15503">
    <property type="entry name" value="LDOC1 RELATED"/>
    <property type="match status" value="1"/>
</dbReference>
<organism evidence="3 4">
    <name type="scientific">Meripilus lineatus</name>
    <dbReference type="NCBI Taxonomy" id="2056292"/>
    <lineage>
        <taxon>Eukaryota</taxon>
        <taxon>Fungi</taxon>
        <taxon>Dikarya</taxon>
        <taxon>Basidiomycota</taxon>
        <taxon>Agaricomycotina</taxon>
        <taxon>Agaricomycetes</taxon>
        <taxon>Polyporales</taxon>
        <taxon>Meripilaceae</taxon>
        <taxon>Meripilus</taxon>
    </lineage>
</organism>
<dbReference type="AlphaFoldDB" id="A0AAD5Y9C8"/>
<sequence length="348" mass="39407">MGLSRTSPTMTPQDRDKVVFDAVCALGRSCEQSVIFSQTVIQLVQELSAQRNKDREPKASLPRVREPVVFNGKADKVVPWVRDIRAIVSLHAAGFTSEYQKVLWASLFLGEGTPISWFNLLKIRKATDLNSPLYDFERFLGAFKECFQNKALVDKKTREINSLVQTGSYASYTSRFAEILAYLDISEETMFIYYRKGLKPDLLKALAYNSNKPTQFEAFTELAIEIDEDLWSVEQDIKEHERERRYQHRTHNPHPGCRPHPAPYHPPPPPPVPFPAHHPQPSTSHDVVPMEVDAVRCGPLTEAKKQRRRDLGLCLYCGGANHFAGICPNKSSKARAFAKASPRMGKAR</sequence>
<dbReference type="Pfam" id="PF03732">
    <property type="entry name" value="Retrotrans_gag"/>
    <property type="match status" value="1"/>
</dbReference>
<dbReference type="InterPro" id="IPR005162">
    <property type="entry name" value="Retrotrans_gag_dom"/>
</dbReference>
<protein>
    <recommendedName>
        <fullName evidence="2">Retrotransposon gag domain-containing protein</fullName>
    </recommendedName>
</protein>
<accession>A0AAD5Y9C8</accession>
<evidence type="ECO:0000256" key="1">
    <source>
        <dbReference type="SAM" id="MobiDB-lite"/>
    </source>
</evidence>
<dbReference type="EMBL" id="JANAWD010000715">
    <property type="protein sequence ID" value="KAJ3476376.1"/>
    <property type="molecule type" value="Genomic_DNA"/>
</dbReference>